<dbReference type="InterPro" id="IPR013094">
    <property type="entry name" value="AB_hydrolase_3"/>
</dbReference>
<keyword evidence="4" id="KW-1185">Reference proteome</keyword>
<feature type="domain" description="Alpha/beta hydrolase fold-3" evidence="2">
    <location>
        <begin position="83"/>
        <end position="299"/>
    </location>
</feature>
<dbReference type="AlphaFoldDB" id="W2RU68"/>
<sequence>MAQQSKYSEGWLGLEQALGMRPILKGSALEMRKQYNELGRVLASQSPSPSTAVQAADRDVDGLKLRIYTPTHVGSGELLPIGVFAHAGGLVMGDIDSEDTLCRAVAEKTPSIIISVNYRLAPEHKSPAQLEDMANALRWAYGNASVFGGDRSKLFTIGTSAGGGLALAISRMTLLGQSSLPKDAVKGVVALAPVTMYPAKVPKKWAHRYLSYFENGEDVPIINRSAIDELFTAAVVREAGEKFFVGLDESTHRLFPPTYIVTCGVDPLRDDGAILAESFKFNGVKVKYDTYEGLPHMFWMFPSLPETSAFMSKLLDGVNYVLQKL</sequence>
<dbReference type="PANTHER" id="PTHR48081">
    <property type="entry name" value="AB HYDROLASE SUPERFAMILY PROTEIN C4A8.06C"/>
    <property type="match status" value="1"/>
</dbReference>
<dbReference type="Proteomes" id="UP000030752">
    <property type="component" value="Unassembled WGS sequence"/>
</dbReference>
<accession>W2RU68</accession>
<dbReference type="HOGENOM" id="CLU_012494_6_3_1"/>
<dbReference type="PANTHER" id="PTHR48081:SF8">
    <property type="entry name" value="ALPHA_BETA HYDROLASE FOLD-3 DOMAIN-CONTAINING PROTEIN-RELATED"/>
    <property type="match status" value="1"/>
</dbReference>
<dbReference type="SUPFAM" id="SSF53474">
    <property type="entry name" value="alpha/beta-Hydrolases"/>
    <property type="match status" value="1"/>
</dbReference>
<reference evidence="3 4" key="1">
    <citation type="submission" date="2013-03" db="EMBL/GenBank/DDBJ databases">
        <title>The Genome Sequence of Phialophora europaea CBS 101466.</title>
        <authorList>
            <consortium name="The Broad Institute Genomics Platform"/>
            <person name="Cuomo C."/>
            <person name="de Hoog S."/>
            <person name="Gorbushina A."/>
            <person name="Walker B."/>
            <person name="Young S.K."/>
            <person name="Zeng Q."/>
            <person name="Gargeya S."/>
            <person name="Fitzgerald M."/>
            <person name="Haas B."/>
            <person name="Abouelleil A."/>
            <person name="Allen A.W."/>
            <person name="Alvarado L."/>
            <person name="Arachchi H.M."/>
            <person name="Berlin A.M."/>
            <person name="Chapman S.B."/>
            <person name="Gainer-Dewar J."/>
            <person name="Goldberg J."/>
            <person name="Griggs A."/>
            <person name="Gujja S."/>
            <person name="Hansen M."/>
            <person name="Howarth C."/>
            <person name="Imamovic A."/>
            <person name="Ireland A."/>
            <person name="Larimer J."/>
            <person name="McCowan C."/>
            <person name="Murphy C."/>
            <person name="Pearson M."/>
            <person name="Poon T.W."/>
            <person name="Priest M."/>
            <person name="Roberts A."/>
            <person name="Saif S."/>
            <person name="Shea T."/>
            <person name="Sisk P."/>
            <person name="Sykes S."/>
            <person name="Wortman J."/>
            <person name="Nusbaum C."/>
            <person name="Birren B."/>
        </authorList>
    </citation>
    <scope>NUCLEOTIDE SEQUENCE [LARGE SCALE GENOMIC DNA]</scope>
    <source>
        <strain evidence="3 4">CBS 101466</strain>
    </source>
</reference>
<dbReference type="InterPro" id="IPR050300">
    <property type="entry name" value="GDXG_lipolytic_enzyme"/>
</dbReference>
<dbReference type="eggNOG" id="KOG1515">
    <property type="taxonomic scope" value="Eukaryota"/>
</dbReference>
<keyword evidence="1" id="KW-0378">Hydrolase</keyword>
<gene>
    <name evidence="3" type="ORF">HMPREF1541_06199</name>
</gene>
<evidence type="ECO:0000313" key="3">
    <source>
        <dbReference type="EMBL" id="ETN39972.1"/>
    </source>
</evidence>
<dbReference type="GO" id="GO:0016787">
    <property type="term" value="F:hydrolase activity"/>
    <property type="evidence" value="ECO:0007669"/>
    <property type="project" value="UniProtKB-KW"/>
</dbReference>
<dbReference type="GeneID" id="19973538"/>
<proteinExistence type="predicted"/>
<dbReference type="InParanoid" id="W2RU68"/>
<evidence type="ECO:0000313" key="4">
    <source>
        <dbReference type="Proteomes" id="UP000030752"/>
    </source>
</evidence>
<dbReference type="EMBL" id="KB822721">
    <property type="protein sequence ID" value="ETN39972.1"/>
    <property type="molecule type" value="Genomic_DNA"/>
</dbReference>
<dbReference type="VEuPathDB" id="FungiDB:HMPREF1541_06199"/>
<evidence type="ECO:0000256" key="1">
    <source>
        <dbReference type="ARBA" id="ARBA00022801"/>
    </source>
</evidence>
<dbReference type="InterPro" id="IPR029058">
    <property type="entry name" value="AB_hydrolase_fold"/>
</dbReference>
<organism evidence="3 4">
    <name type="scientific">Cyphellophora europaea (strain CBS 101466)</name>
    <name type="common">Phialophora europaea</name>
    <dbReference type="NCBI Taxonomy" id="1220924"/>
    <lineage>
        <taxon>Eukaryota</taxon>
        <taxon>Fungi</taxon>
        <taxon>Dikarya</taxon>
        <taxon>Ascomycota</taxon>
        <taxon>Pezizomycotina</taxon>
        <taxon>Eurotiomycetes</taxon>
        <taxon>Chaetothyriomycetidae</taxon>
        <taxon>Chaetothyriales</taxon>
        <taxon>Cyphellophoraceae</taxon>
        <taxon>Cyphellophora</taxon>
    </lineage>
</organism>
<protein>
    <recommendedName>
        <fullName evidence="2">Alpha/beta hydrolase fold-3 domain-containing protein</fullName>
    </recommendedName>
</protein>
<dbReference type="Pfam" id="PF07859">
    <property type="entry name" value="Abhydrolase_3"/>
    <property type="match status" value="1"/>
</dbReference>
<dbReference type="RefSeq" id="XP_008718757.1">
    <property type="nucleotide sequence ID" value="XM_008720535.1"/>
</dbReference>
<dbReference type="OrthoDB" id="4139065at2759"/>
<evidence type="ECO:0000259" key="2">
    <source>
        <dbReference type="Pfam" id="PF07859"/>
    </source>
</evidence>
<dbReference type="STRING" id="1220924.W2RU68"/>
<name>W2RU68_CYPE1</name>
<dbReference type="Gene3D" id="3.40.50.1820">
    <property type="entry name" value="alpha/beta hydrolase"/>
    <property type="match status" value="1"/>
</dbReference>